<keyword evidence="3" id="KW-1185">Reference proteome</keyword>
<evidence type="ECO:0008006" key="4">
    <source>
        <dbReference type="Google" id="ProtNLM"/>
    </source>
</evidence>
<dbReference type="CDD" id="cd02440">
    <property type="entry name" value="AdoMet_MTases"/>
    <property type="match status" value="1"/>
</dbReference>
<reference evidence="2 3" key="1">
    <citation type="submission" date="2023-01" db="EMBL/GenBank/DDBJ databases">
        <title>Analysis of 21 Apiospora genomes using comparative genomics revels a genus with tremendous synthesis potential of carbohydrate active enzymes and secondary metabolites.</title>
        <authorList>
            <person name="Sorensen T."/>
        </authorList>
    </citation>
    <scope>NUCLEOTIDE SEQUENCE [LARGE SCALE GENOMIC DNA]</scope>
    <source>
        <strain evidence="2 3">CBS 33761</strain>
    </source>
</reference>
<name>A0ABR1RRJ8_9PEZI</name>
<evidence type="ECO:0000313" key="3">
    <source>
        <dbReference type="Proteomes" id="UP001444661"/>
    </source>
</evidence>
<sequence>MATARARSSSRGRSSDEMRSRRMGGVMETSREDFSPALTRNARKEASNVALTYTSNAQSKTPSRIPQTSSSRRPSTSTRRPPLTHESQAWSSGSNSSNVPSTTYASYGSASSDEHNAEPQQPRRTLRRKQSSVSRGRPSRPENPRADSGRARSSSSIPRLHDSPAPNSLHLGHSIAASPANMEVVPAAELPKAVAQDTAIYPELDRYRGIKIPMDGPADRDILFRLATHDLPPPTPLFSGTSSHSQLSSFSGSPSTRFSESPGAGPYSRDTTPTSMSSASPGLVAPYRNVTPRLRHASPAETRPPVSHRRAGSASIDKTATSTEAQGLAPVRETSLTSSSSNSTVRGADDKEEKLRRLLPPAPPNPPPRKASQKLRKAREPVVSPSRPSQERKPSIMRSPSPAKSPFASREGQKKLVASPPPRGPPPARPSREGTPDLAAQFGGPLPIIQSNLSTASVTERRQSAQMHPSSLPRSATPSDRPGGVKASVSREPTPAPRSASSTGFLPTTTDHPKPSRTPSPGVSTFRSRFGLFGRRTKTETSVPQIDKKDKLSRKGPAAGTGHEGYGRMGTMRRRSSNTGNPPRGFAGAVSSSESLASAQSTDPFLLERMNPVVIAGGEIIENRNASSDLSRTESNQGFPFHRPSLDSRNPSSASLSIQDEPRNTLWPSAFPRRSVQSRRPSDSSDSEALAMKSTLAYRRSVQRLRSSPDQEPLRLPKPIVTRAAAPPSQGSIDTTIFTDDSLVEPQPEPRGRVEAPTGPKKLTKRVKSPRKWNLFSRSQDKTNTSAKKQQKDEAAKVSATVKSVQSKPVPFYAIMDLSEQEDTSPQDMTTILREAEVLPPPPSTVQTHERKPSTSSQSGDSLPRRRAESRGSAQEKTQAVAEPAQAKSPVKPVLTARRPSETATPRPSRLPQVGRIPKVVNTRPEQTSPKSFSRPFHRVSMQHPPFGADAVDQDSVAKGPSPPRPATPELMPDGSTTATAESASPKHQPPAQASEFLVFPPRKDSDFTTSTTSSGSGILAFACQNTVAPEPVRASLAEDEIWDEYNDLLGDVPPSATSSRGIPFHLETYESKLARRMTKPLESPTINVQGSNQQQKPSRDSVDTGDAATNSSHCSADMTARLNAAFRFPSDPPTTPFSVSEFVSGYGDRNNSMESNQPAAEAPERVSTLSDDLKADLARAVRVSDSSCSSEETPLSQVNLRVGSMTVSKWLSFGHVLFSPARDELIPVVGSLKRHSILVLDGLGNDDWSFYAAETYPAATFFNLSPRAPISAENRSPTSFPLSPPNHHQIQYLSYKDKLPFGPDSFTTVVFRFPSAAPESHYRNIISEARRVLKPGGYIELSILDVDLVNMGNRTRRAVRRLKERVHMQHPDYNLSSSSDLILRLLAKKGFGEVKTCRVGVPVASAISSNVSPPAEGNGKRRKKDERSLAEMMNDETETGDENITKMVAKVGRWWYNRLYESAAASKNSIWNDKALLSECEEWGTSLKLMVCHARIPETRTRVSSI</sequence>
<feature type="compositionally biased region" description="Pro residues" evidence="1">
    <location>
        <begin position="419"/>
        <end position="429"/>
    </location>
</feature>
<protein>
    <recommendedName>
        <fullName evidence="4">Methyltransferase type 11 domain-containing protein</fullName>
    </recommendedName>
</protein>
<feature type="compositionally biased region" description="Low complexity" evidence="1">
    <location>
        <begin position="587"/>
        <end position="601"/>
    </location>
</feature>
<gene>
    <name evidence="2" type="ORF">PG993_013869</name>
</gene>
<feature type="compositionally biased region" description="Low complexity" evidence="1">
    <location>
        <begin position="334"/>
        <end position="344"/>
    </location>
</feature>
<dbReference type="InterPro" id="IPR029063">
    <property type="entry name" value="SAM-dependent_MTases_sf"/>
</dbReference>
<comment type="caution">
    <text evidence="2">The sequence shown here is derived from an EMBL/GenBank/DDBJ whole genome shotgun (WGS) entry which is preliminary data.</text>
</comment>
<feature type="region of interest" description="Disordered" evidence="1">
    <location>
        <begin position="1"/>
        <end position="173"/>
    </location>
</feature>
<dbReference type="EMBL" id="JAQQWK010000013">
    <property type="protein sequence ID" value="KAK8017543.1"/>
    <property type="molecule type" value="Genomic_DNA"/>
</dbReference>
<feature type="compositionally biased region" description="Polar residues" evidence="1">
    <location>
        <begin position="729"/>
        <end position="739"/>
    </location>
</feature>
<feature type="compositionally biased region" description="Polar residues" evidence="1">
    <location>
        <begin position="647"/>
        <end position="658"/>
    </location>
</feature>
<feature type="region of interest" description="Disordered" evidence="1">
    <location>
        <begin position="626"/>
        <end position="992"/>
    </location>
</feature>
<feature type="compositionally biased region" description="Low complexity" evidence="1">
    <location>
        <begin position="87"/>
        <end position="111"/>
    </location>
</feature>
<organism evidence="2 3">
    <name type="scientific">Apiospora rasikravindrae</name>
    <dbReference type="NCBI Taxonomy" id="990691"/>
    <lineage>
        <taxon>Eukaryota</taxon>
        <taxon>Fungi</taxon>
        <taxon>Dikarya</taxon>
        <taxon>Ascomycota</taxon>
        <taxon>Pezizomycotina</taxon>
        <taxon>Sordariomycetes</taxon>
        <taxon>Xylariomycetidae</taxon>
        <taxon>Amphisphaeriales</taxon>
        <taxon>Apiosporaceae</taxon>
        <taxon>Apiospora</taxon>
    </lineage>
</organism>
<feature type="compositionally biased region" description="Polar residues" evidence="1">
    <location>
        <begin position="776"/>
        <end position="788"/>
    </location>
</feature>
<dbReference type="Proteomes" id="UP001444661">
    <property type="component" value="Unassembled WGS sequence"/>
</dbReference>
<feature type="compositionally biased region" description="Pro residues" evidence="1">
    <location>
        <begin position="360"/>
        <end position="369"/>
    </location>
</feature>
<feature type="compositionally biased region" description="Polar residues" evidence="1">
    <location>
        <begin position="49"/>
        <end position="60"/>
    </location>
</feature>
<feature type="compositionally biased region" description="Basic residues" evidence="1">
    <location>
        <begin position="762"/>
        <end position="771"/>
    </location>
</feature>
<feature type="compositionally biased region" description="Polar residues" evidence="1">
    <location>
        <begin position="269"/>
        <end position="280"/>
    </location>
</feature>
<feature type="region of interest" description="Disordered" evidence="1">
    <location>
        <begin position="234"/>
        <end position="603"/>
    </location>
</feature>
<feature type="compositionally biased region" description="Low complexity" evidence="1">
    <location>
        <begin position="61"/>
        <end position="81"/>
    </location>
</feature>
<proteinExistence type="predicted"/>
<accession>A0ABR1RRJ8</accession>
<evidence type="ECO:0000256" key="1">
    <source>
        <dbReference type="SAM" id="MobiDB-lite"/>
    </source>
</evidence>
<feature type="compositionally biased region" description="Basic and acidic residues" evidence="1">
    <location>
        <begin position="347"/>
        <end position="356"/>
    </location>
</feature>
<feature type="compositionally biased region" description="Polar residues" evidence="1">
    <location>
        <begin position="316"/>
        <end position="325"/>
    </location>
</feature>
<dbReference type="SUPFAM" id="SSF53335">
    <property type="entry name" value="S-adenosyl-L-methionine-dependent methyltransferases"/>
    <property type="match status" value="1"/>
</dbReference>
<feature type="compositionally biased region" description="Polar residues" evidence="1">
    <location>
        <begin position="626"/>
        <end position="638"/>
    </location>
</feature>
<feature type="compositionally biased region" description="Polar residues" evidence="1">
    <location>
        <begin position="449"/>
        <end position="478"/>
    </location>
</feature>
<feature type="compositionally biased region" description="Low complexity" evidence="1">
    <location>
        <begin position="237"/>
        <end position="262"/>
    </location>
</feature>
<feature type="compositionally biased region" description="Basic and acidic residues" evidence="1">
    <location>
        <begin position="139"/>
        <end position="150"/>
    </location>
</feature>
<feature type="compositionally biased region" description="Polar residues" evidence="1">
    <location>
        <begin position="499"/>
        <end position="510"/>
    </location>
</feature>
<dbReference type="Gene3D" id="3.40.50.150">
    <property type="entry name" value="Vaccinia Virus protein VP39"/>
    <property type="match status" value="1"/>
</dbReference>
<feature type="compositionally biased region" description="Polar residues" evidence="1">
    <location>
        <begin position="517"/>
        <end position="527"/>
    </location>
</feature>
<feature type="compositionally biased region" description="Low complexity" evidence="1">
    <location>
        <begin position="1"/>
        <end position="12"/>
    </location>
</feature>
<evidence type="ECO:0000313" key="2">
    <source>
        <dbReference type="EMBL" id="KAK8017543.1"/>
    </source>
</evidence>
<feature type="compositionally biased region" description="Polar residues" evidence="1">
    <location>
        <begin position="1085"/>
        <end position="1097"/>
    </location>
</feature>
<feature type="region of interest" description="Disordered" evidence="1">
    <location>
        <begin position="1082"/>
        <end position="1114"/>
    </location>
</feature>